<proteinExistence type="predicted"/>
<accession>A0ABT1L7R9</accession>
<dbReference type="Proteomes" id="UP001205890">
    <property type="component" value="Unassembled WGS sequence"/>
</dbReference>
<dbReference type="EMBL" id="JANCLU010000002">
    <property type="protein sequence ID" value="MCP8937419.1"/>
    <property type="molecule type" value="Genomic_DNA"/>
</dbReference>
<protein>
    <submittedName>
        <fullName evidence="2">Zinc ribbon domain-containing protein</fullName>
    </submittedName>
</protein>
<organism evidence="2 3">
    <name type="scientific">Alsobacter ponti</name>
    <dbReference type="NCBI Taxonomy" id="2962936"/>
    <lineage>
        <taxon>Bacteria</taxon>
        <taxon>Pseudomonadati</taxon>
        <taxon>Pseudomonadota</taxon>
        <taxon>Alphaproteobacteria</taxon>
        <taxon>Hyphomicrobiales</taxon>
        <taxon>Alsobacteraceae</taxon>
        <taxon>Alsobacter</taxon>
    </lineage>
</organism>
<gene>
    <name evidence="2" type="ORF">NK718_02735</name>
</gene>
<evidence type="ECO:0000259" key="1">
    <source>
        <dbReference type="Pfam" id="PF13408"/>
    </source>
</evidence>
<name>A0ABT1L7R9_9HYPH</name>
<dbReference type="InterPro" id="IPR025827">
    <property type="entry name" value="Zn_ribbon_recom_dom"/>
</dbReference>
<dbReference type="Pfam" id="PF13408">
    <property type="entry name" value="Zn_ribbon_recom"/>
    <property type="match status" value="1"/>
</dbReference>
<dbReference type="RefSeq" id="WP_254738392.1">
    <property type="nucleotide sequence ID" value="NZ_JANCLU010000002.1"/>
</dbReference>
<evidence type="ECO:0000313" key="2">
    <source>
        <dbReference type="EMBL" id="MCP8937419.1"/>
    </source>
</evidence>
<comment type="caution">
    <text evidence="2">The sequence shown here is derived from an EMBL/GenBank/DDBJ whole genome shotgun (WGS) entry which is preliminary data.</text>
</comment>
<keyword evidence="3" id="KW-1185">Reference proteome</keyword>
<evidence type="ECO:0000313" key="3">
    <source>
        <dbReference type="Proteomes" id="UP001205890"/>
    </source>
</evidence>
<feature type="domain" description="Recombinase zinc beta ribbon" evidence="1">
    <location>
        <begin position="45"/>
        <end position="98"/>
    </location>
</feature>
<sequence length="117" mass="12937">MADLRVADEDLWARVAARLGAIAASPVSTAVRESRFWERRRPGHMLTRLAVCGCCGHKLAAVGRDYLRCARAHRNGLCDNTVGVRRGVLEDIVVEALKHRLMQPDLVAEFIEAFLAA</sequence>
<reference evidence="2 3" key="1">
    <citation type="submission" date="2022-07" db="EMBL/GenBank/DDBJ databases">
        <authorList>
            <person name="Li W.-J."/>
            <person name="Deng Q.-Q."/>
        </authorList>
    </citation>
    <scope>NUCLEOTIDE SEQUENCE [LARGE SCALE GENOMIC DNA]</scope>
    <source>
        <strain evidence="2 3">SYSU M60028</strain>
    </source>
</reference>